<dbReference type="Pfam" id="PF16022">
    <property type="entry name" value="DUF4783"/>
    <property type="match status" value="1"/>
</dbReference>
<reference evidence="2 3" key="1">
    <citation type="submission" date="2019-09" db="EMBL/GenBank/DDBJ databases">
        <title>Genome sequence and assembly of Taibaiella sp.</title>
        <authorList>
            <person name="Chhetri G."/>
        </authorList>
    </citation>
    <scope>NUCLEOTIDE SEQUENCE [LARGE SCALE GENOMIC DNA]</scope>
    <source>
        <strain evidence="2 3">KVB11</strain>
    </source>
</reference>
<organism evidence="2 3">
    <name type="scientific">Taibaiella lutea</name>
    <dbReference type="NCBI Taxonomy" id="2608001"/>
    <lineage>
        <taxon>Bacteria</taxon>
        <taxon>Pseudomonadati</taxon>
        <taxon>Bacteroidota</taxon>
        <taxon>Chitinophagia</taxon>
        <taxon>Chitinophagales</taxon>
        <taxon>Chitinophagaceae</taxon>
        <taxon>Taibaiella</taxon>
    </lineage>
</organism>
<accession>A0A5M6CN49</accession>
<comment type="caution">
    <text evidence="2">The sequence shown here is derived from an EMBL/GenBank/DDBJ whole genome shotgun (WGS) entry which is preliminary data.</text>
</comment>
<evidence type="ECO:0000256" key="1">
    <source>
        <dbReference type="SAM" id="SignalP"/>
    </source>
</evidence>
<dbReference type="Proteomes" id="UP000323632">
    <property type="component" value="Unassembled WGS sequence"/>
</dbReference>
<dbReference type="RefSeq" id="WP_150031208.1">
    <property type="nucleotide sequence ID" value="NZ_VWSH01000001.1"/>
</dbReference>
<gene>
    <name evidence="2" type="ORF">F0919_02885</name>
</gene>
<sequence length="130" mass="14962">MKKYLSIFFTVMLLFNNVMAQPKVAEVIDVLSGTNIENVVRYFDNVVDITINDNQSTYSKAQAEMVMKNFFDKNNVSGFQVKYKGVAPNDESFYLIGDLSTKGHGAYRVYFFFKQKGKAHVLQEMKFELN</sequence>
<keyword evidence="3" id="KW-1185">Reference proteome</keyword>
<proteinExistence type="predicted"/>
<feature type="chain" id="PRO_5024370038" evidence="1">
    <location>
        <begin position="21"/>
        <end position="130"/>
    </location>
</feature>
<name>A0A5M6CN49_9BACT</name>
<dbReference type="Gene3D" id="3.10.450.50">
    <property type="match status" value="1"/>
</dbReference>
<keyword evidence="1" id="KW-0732">Signal</keyword>
<dbReference type="AlphaFoldDB" id="A0A5M6CN49"/>
<evidence type="ECO:0000313" key="3">
    <source>
        <dbReference type="Proteomes" id="UP000323632"/>
    </source>
</evidence>
<protein>
    <submittedName>
        <fullName evidence="2">DUF4783 domain-containing protein</fullName>
    </submittedName>
</protein>
<dbReference type="InterPro" id="IPR031977">
    <property type="entry name" value="DUF4783"/>
</dbReference>
<dbReference type="EMBL" id="VWSH01000001">
    <property type="protein sequence ID" value="KAA5536631.1"/>
    <property type="molecule type" value="Genomic_DNA"/>
</dbReference>
<evidence type="ECO:0000313" key="2">
    <source>
        <dbReference type="EMBL" id="KAA5536631.1"/>
    </source>
</evidence>
<feature type="signal peptide" evidence="1">
    <location>
        <begin position="1"/>
        <end position="20"/>
    </location>
</feature>